<protein>
    <submittedName>
        <fullName evidence="1">Uncharacterized protein</fullName>
    </submittedName>
</protein>
<gene>
    <name evidence="1" type="ORF">METZ01_LOCUS58000</name>
</gene>
<dbReference type="EMBL" id="UINC01003305">
    <property type="protein sequence ID" value="SVA05146.1"/>
    <property type="molecule type" value="Genomic_DNA"/>
</dbReference>
<reference evidence="1" key="1">
    <citation type="submission" date="2018-05" db="EMBL/GenBank/DDBJ databases">
        <authorList>
            <person name="Lanie J.A."/>
            <person name="Ng W.-L."/>
            <person name="Kazmierczak K.M."/>
            <person name="Andrzejewski T.M."/>
            <person name="Davidsen T.M."/>
            <person name="Wayne K.J."/>
            <person name="Tettelin H."/>
            <person name="Glass J.I."/>
            <person name="Rusch D."/>
            <person name="Podicherti R."/>
            <person name="Tsui H.-C.T."/>
            <person name="Winkler M.E."/>
        </authorList>
    </citation>
    <scope>NUCLEOTIDE SEQUENCE</scope>
</reference>
<name>A0A381SMA9_9ZZZZ</name>
<sequence>MAMMGEQSASAQSSARQQPDAEVSFYAPAQHDLYDGRWVVSASRIYQVGRLDDSPGWDHIDNAASDVHAVNGNVEIDVDEIENTGTFIARLQLTTGEYVLEIDRFNEFSPCQDGGIAASLFEHGDSGCGDTLWPKTFIFLAGWGFGRATLNGETLYEDYQVHFMVTQGMRDRETLAVNYPLVGKRSPAGAVNPATQQIDFFIRSPENDANNNPTRKVFDHFFGMEVTWK</sequence>
<evidence type="ECO:0000313" key="1">
    <source>
        <dbReference type="EMBL" id="SVA05146.1"/>
    </source>
</evidence>
<dbReference type="AlphaFoldDB" id="A0A381SMA9"/>
<proteinExistence type="predicted"/>
<organism evidence="1">
    <name type="scientific">marine metagenome</name>
    <dbReference type="NCBI Taxonomy" id="408172"/>
    <lineage>
        <taxon>unclassified sequences</taxon>
        <taxon>metagenomes</taxon>
        <taxon>ecological metagenomes</taxon>
    </lineage>
</organism>
<accession>A0A381SMA9</accession>